<reference evidence="1" key="1">
    <citation type="journal article" date="2015" name="Nature">
        <title>Complex archaea that bridge the gap between prokaryotes and eukaryotes.</title>
        <authorList>
            <person name="Spang A."/>
            <person name="Saw J.H."/>
            <person name="Jorgensen S.L."/>
            <person name="Zaremba-Niedzwiedzka K."/>
            <person name="Martijn J."/>
            <person name="Lind A.E."/>
            <person name="van Eijk R."/>
            <person name="Schleper C."/>
            <person name="Guy L."/>
            <person name="Ettema T.J."/>
        </authorList>
    </citation>
    <scope>NUCLEOTIDE SEQUENCE</scope>
</reference>
<protein>
    <submittedName>
        <fullName evidence="1">Uncharacterized protein</fullName>
    </submittedName>
</protein>
<dbReference type="AlphaFoldDB" id="A0A0F9P7B1"/>
<organism evidence="1">
    <name type="scientific">marine sediment metagenome</name>
    <dbReference type="NCBI Taxonomy" id="412755"/>
    <lineage>
        <taxon>unclassified sequences</taxon>
        <taxon>metagenomes</taxon>
        <taxon>ecological metagenomes</taxon>
    </lineage>
</organism>
<comment type="caution">
    <text evidence="1">The sequence shown here is derived from an EMBL/GenBank/DDBJ whole genome shotgun (WGS) entry which is preliminary data.</text>
</comment>
<accession>A0A0F9P7B1</accession>
<evidence type="ECO:0000313" key="1">
    <source>
        <dbReference type="EMBL" id="KKM89297.1"/>
    </source>
</evidence>
<proteinExistence type="predicted"/>
<name>A0A0F9P7B1_9ZZZZ</name>
<gene>
    <name evidence="1" type="ORF">LCGC14_1250100</name>
</gene>
<dbReference type="EMBL" id="LAZR01006839">
    <property type="protein sequence ID" value="KKM89297.1"/>
    <property type="molecule type" value="Genomic_DNA"/>
</dbReference>
<sequence>MEKKIQCGERLLDQLLKDNLTEKQFTDELIRLIAQESFEYGIDTKADMFIREYMIHNEHVTKHWLFRIYKAYCKSIPILLGLLRIIFTAPKTSSFKAGM</sequence>